<dbReference type="InterPro" id="IPR018929">
    <property type="entry name" value="DUF2510"/>
</dbReference>
<comment type="caution">
    <text evidence="2">The sequence shown here is derived from an EMBL/GenBank/DDBJ whole genome shotgun (WGS) entry which is preliminary data.</text>
</comment>
<evidence type="ECO:0000313" key="2">
    <source>
        <dbReference type="EMBL" id="MCF8587148.1"/>
    </source>
</evidence>
<keyword evidence="3" id="KW-1185">Reference proteome</keyword>
<proteinExistence type="predicted"/>
<protein>
    <submittedName>
        <fullName evidence="2">DUF2510 domain-containing protein</fullName>
    </submittedName>
</protein>
<gene>
    <name evidence="2" type="ORF">L5G33_01545</name>
</gene>
<dbReference type="Pfam" id="PF10708">
    <property type="entry name" value="DUF2510"/>
    <property type="match status" value="1"/>
</dbReference>
<dbReference type="Proteomes" id="UP001200110">
    <property type="component" value="Unassembled WGS sequence"/>
</dbReference>
<evidence type="ECO:0000259" key="1">
    <source>
        <dbReference type="Pfam" id="PF10708"/>
    </source>
</evidence>
<name>A0ABS9INK5_9ACTN</name>
<feature type="domain" description="DUF2510" evidence="1">
    <location>
        <begin position="3"/>
        <end position="31"/>
    </location>
</feature>
<accession>A0ABS9INK5</accession>
<dbReference type="EMBL" id="JAKKOR010000001">
    <property type="protein sequence ID" value="MCF8587148.1"/>
    <property type="molecule type" value="Genomic_DNA"/>
</dbReference>
<evidence type="ECO:0000313" key="3">
    <source>
        <dbReference type="Proteomes" id="UP001200110"/>
    </source>
</evidence>
<organism evidence="2 3">
    <name type="scientific">Gordonia liuliyuniae</name>
    <dbReference type="NCBI Taxonomy" id="2911517"/>
    <lineage>
        <taxon>Bacteria</taxon>
        <taxon>Bacillati</taxon>
        <taxon>Actinomycetota</taxon>
        <taxon>Actinomycetes</taxon>
        <taxon>Mycobacteriales</taxon>
        <taxon>Gordoniaceae</taxon>
        <taxon>Gordonia</taxon>
    </lineage>
</organism>
<sequence length="70" mass="7888">MPAGWYQDPDAPHLLRYWDNGWTEHTAPHPRSRDTRSSERVNIVTAATARVTDERLTAAPEMLSKAIGQS</sequence>
<reference evidence="2 3" key="1">
    <citation type="submission" date="2022-01" db="EMBL/GenBank/DDBJ databases">
        <authorList>
            <person name="Huang Y."/>
        </authorList>
    </citation>
    <scope>NUCLEOTIDE SEQUENCE [LARGE SCALE GENOMIC DNA]</scope>
    <source>
        <strain evidence="2 3">HY366</strain>
    </source>
</reference>